<protein>
    <submittedName>
        <fullName evidence="5">TonB-dependent receptor plug domain-containing protein</fullName>
    </submittedName>
</protein>
<dbReference type="GO" id="GO:0044718">
    <property type="term" value="P:siderophore transmembrane transport"/>
    <property type="evidence" value="ECO:0007669"/>
    <property type="project" value="TreeGrafter"/>
</dbReference>
<keyword evidence="5" id="KW-0675">Receptor</keyword>
<dbReference type="EMBL" id="JACLAU010000006">
    <property type="protein sequence ID" value="MBC2651394.1"/>
    <property type="molecule type" value="Genomic_DNA"/>
</dbReference>
<feature type="compositionally biased region" description="Low complexity" evidence="2">
    <location>
        <begin position="22"/>
        <end position="31"/>
    </location>
</feature>
<comment type="caution">
    <text evidence="5">The sequence shown here is derived from an EMBL/GenBank/DDBJ whole genome shotgun (WGS) entry which is preliminary data.</text>
</comment>
<evidence type="ECO:0000259" key="4">
    <source>
        <dbReference type="Pfam" id="PF07715"/>
    </source>
</evidence>
<evidence type="ECO:0000256" key="3">
    <source>
        <dbReference type="SAM" id="SignalP"/>
    </source>
</evidence>
<reference evidence="5 6" key="1">
    <citation type="submission" date="2020-08" db="EMBL/GenBank/DDBJ databases">
        <title>The genome sequence of Novosphingobium flavum 4Y4.</title>
        <authorList>
            <person name="Liu Y."/>
        </authorList>
    </citation>
    <scope>NUCLEOTIDE SEQUENCE [LARGE SCALE GENOMIC DNA]</scope>
    <source>
        <strain evidence="5 6">4Y4</strain>
    </source>
</reference>
<evidence type="ECO:0000256" key="1">
    <source>
        <dbReference type="ARBA" id="ARBA00022729"/>
    </source>
</evidence>
<dbReference type="SUPFAM" id="SSF56935">
    <property type="entry name" value="Porins"/>
    <property type="match status" value="1"/>
</dbReference>
<dbReference type="InterPro" id="IPR039426">
    <property type="entry name" value="TonB-dep_rcpt-like"/>
</dbReference>
<gene>
    <name evidence="5" type="ORF">H7F49_06740</name>
</gene>
<dbReference type="InterPro" id="IPR037066">
    <property type="entry name" value="Plug_dom_sf"/>
</dbReference>
<dbReference type="GO" id="GO:0015344">
    <property type="term" value="F:siderophore uptake transmembrane transporter activity"/>
    <property type="evidence" value="ECO:0007669"/>
    <property type="project" value="TreeGrafter"/>
</dbReference>
<feature type="region of interest" description="Disordered" evidence="2">
    <location>
        <begin position="22"/>
        <end position="49"/>
    </location>
</feature>
<dbReference type="Pfam" id="PF07715">
    <property type="entry name" value="Plug"/>
    <property type="match status" value="1"/>
</dbReference>
<evidence type="ECO:0000256" key="2">
    <source>
        <dbReference type="SAM" id="MobiDB-lite"/>
    </source>
</evidence>
<keyword evidence="6" id="KW-1185">Reference proteome</keyword>
<dbReference type="PANTHER" id="PTHR30069:SF29">
    <property type="entry name" value="HEMOGLOBIN AND HEMOGLOBIN-HAPTOGLOBIN-BINDING PROTEIN 1-RELATED"/>
    <property type="match status" value="1"/>
</dbReference>
<accession>A0A7X1KBM7</accession>
<evidence type="ECO:0000313" key="5">
    <source>
        <dbReference type="EMBL" id="MBC2651394.1"/>
    </source>
</evidence>
<dbReference type="PANTHER" id="PTHR30069">
    <property type="entry name" value="TONB-DEPENDENT OUTER MEMBRANE RECEPTOR"/>
    <property type="match status" value="1"/>
</dbReference>
<proteinExistence type="predicted"/>
<feature type="signal peptide" evidence="3">
    <location>
        <begin position="1"/>
        <end position="20"/>
    </location>
</feature>
<dbReference type="Gene3D" id="2.170.130.10">
    <property type="entry name" value="TonB-dependent receptor, plug domain"/>
    <property type="match status" value="1"/>
</dbReference>
<dbReference type="RefSeq" id="WP_185682805.1">
    <property type="nucleotide sequence ID" value="NZ_JACLAU010000006.1"/>
</dbReference>
<dbReference type="InterPro" id="IPR012910">
    <property type="entry name" value="Plug_dom"/>
</dbReference>
<sequence>MRRALLPVVIVALGPIPAMAAPSAPEPTATTGSQAGQPPAPAGSGQTFTPADFQRFAPRNAFDMLVQVPGFQIRDSEQLRGLGQATGNVLFNGQRPSSKADSLETQLARIPADTVTRIEILDGATLGLPGLSGQVANVVFSARALSGQFAWRPQVRTHFTDPLLTRANVSVSGRAGPIDYQLGLDNSDAARSGAGGPTTISGPTGQVIERRFDIWNTHYDQPKLTGRFVFDLPGDAIANLNLQYQQIYDTYDEDGLRRLPGQADRRRTVLTTADRWTYEVGGDVEFGAGPGRLKMIGLRRSSREPFAQTVIVTYADGAPRTGDRFTQLGRTGETIARGEYSWKMLGGDWQLSGEGAFNRLTSAASTGLIDASGQFVDTPLAGGSGGVAENRYEGLLSFGRPLSRRLSFQLIAGAERSTISQTSPGGLRRTFVRPKGSFSLLWKPSDSFDAALRLRRRILQLDFYDFLARAFLNDDRANASNAELRPQQDWSVEFEANKRLGPWGSSKLRVIYRDVQDYVDVIPVPGGEGVGNLPSSWAGAIDWTSTVQFDPAGWKGARLTSRVVLQDSSVRDPFTGEQRAWSGFVDRVIELGFRQDIPKSAWAYGGDMEYNHVLPSYRSSQVDRLYEGPIFASVFVENKNVMGLTLRGEVRNIWNARSRRQRTFYEGLRNASPIASIEDRDRMIGAIFSFSVRGTF</sequence>
<dbReference type="Proteomes" id="UP000520156">
    <property type="component" value="Unassembled WGS sequence"/>
</dbReference>
<feature type="chain" id="PRO_5031563051" evidence="3">
    <location>
        <begin position="21"/>
        <end position="696"/>
    </location>
</feature>
<organism evidence="5 6">
    <name type="scientific">Novosphingobium aerophilum</name>
    <dbReference type="NCBI Taxonomy" id="2839843"/>
    <lineage>
        <taxon>Bacteria</taxon>
        <taxon>Pseudomonadati</taxon>
        <taxon>Pseudomonadota</taxon>
        <taxon>Alphaproteobacteria</taxon>
        <taxon>Sphingomonadales</taxon>
        <taxon>Sphingomonadaceae</taxon>
        <taxon>Novosphingobium</taxon>
    </lineage>
</organism>
<evidence type="ECO:0000313" key="6">
    <source>
        <dbReference type="Proteomes" id="UP000520156"/>
    </source>
</evidence>
<name>A0A7X1KBM7_9SPHN</name>
<keyword evidence="1 3" id="KW-0732">Signal</keyword>
<dbReference type="AlphaFoldDB" id="A0A7X1KBM7"/>
<feature type="domain" description="TonB-dependent receptor plug" evidence="4">
    <location>
        <begin position="44"/>
        <end position="125"/>
    </location>
</feature>